<dbReference type="InterPro" id="IPR039790">
    <property type="entry name" value="CHRD1"/>
</dbReference>
<dbReference type="InterPro" id="IPR007052">
    <property type="entry name" value="CS_dom"/>
</dbReference>
<evidence type="ECO:0000256" key="3">
    <source>
        <dbReference type="ARBA" id="ARBA00022833"/>
    </source>
</evidence>
<dbReference type="AlphaFoldDB" id="A0A3P7EXE3"/>
<dbReference type="FunCoup" id="A0A3P7EXE3">
    <property type="interactions" value="1461"/>
</dbReference>
<dbReference type="PROSITE" id="PS51401">
    <property type="entry name" value="CHORD"/>
    <property type="match status" value="2"/>
</dbReference>
<dbReference type="OMA" id="DEEVCTH"/>
<dbReference type="EMBL" id="UYWW01012407">
    <property type="protein sequence ID" value="VDM20939.1"/>
    <property type="molecule type" value="Genomic_DNA"/>
</dbReference>
<dbReference type="OrthoDB" id="10261079at2759"/>
<evidence type="ECO:0000313" key="7">
    <source>
        <dbReference type="Proteomes" id="UP000270924"/>
    </source>
</evidence>
<dbReference type="Gene3D" id="2.60.40.790">
    <property type="match status" value="1"/>
</dbReference>
<evidence type="ECO:0000256" key="2">
    <source>
        <dbReference type="ARBA" id="ARBA00022737"/>
    </source>
</evidence>
<dbReference type="PANTHER" id="PTHR46983:SF3">
    <property type="entry name" value="CHPADIPLOID STATE MAINTENANCE PROTEIN CHPA"/>
    <property type="match status" value="1"/>
</dbReference>
<feature type="domain" description="CHORD" evidence="5">
    <location>
        <begin position="201"/>
        <end position="260"/>
    </location>
</feature>
<organism evidence="6 7">
    <name type="scientific">Wuchereria bancrofti</name>
    <dbReference type="NCBI Taxonomy" id="6293"/>
    <lineage>
        <taxon>Eukaryota</taxon>
        <taxon>Metazoa</taxon>
        <taxon>Ecdysozoa</taxon>
        <taxon>Nematoda</taxon>
        <taxon>Chromadorea</taxon>
        <taxon>Rhabditida</taxon>
        <taxon>Spirurina</taxon>
        <taxon>Spiruromorpha</taxon>
        <taxon>Filarioidea</taxon>
        <taxon>Onchocercidae</taxon>
        <taxon>Wuchereria</taxon>
    </lineage>
</organism>
<keyword evidence="3" id="KW-0862">Zinc</keyword>
<proteinExistence type="predicted"/>
<reference evidence="6 7" key="1">
    <citation type="submission" date="2018-11" db="EMBL/GenBank/DDBJ databases">
        <authorList>
            <consortium name="Pathogen Informatics"/>
        </authorList>
    </citation>
    <scope>NUCLEOTIDE SEQUENCE [LARGE SCALE GENOMIC DNA]</scope>
</reference>
<keyword evidence="2" id="KW-0677">Repeat</keyword>
<evidence type="ECO:0000313" key="6">
    <source>
        <dbReference type="EMBL" id="VDM20939.1"/>
    </source>
</evidence>
<keyword evidence="7" id="KW-1185">Reference proteome</keyword>
<feature type="domain" description="CHORD" evidence="5">
    <location>
        <begin position="62"/>
        <end position="121"/>
    </location>
</feature>
<dbReference type="CDD" id="cd06466">
    <property type="entry name" value="p23_CS_SGT1_like"/>
    <property type="match status" value="1"/>
</dbReference>
<evidence type="ECO:0008006" key="8">
    <source>
        <dbReference type="Google" id="ProtNLM"/>
    </source>
</evidence>
<feature type="domain" description="CS" evidence="4">
    <location>
        <begin position="268"/>
        <end position="358"/>
    </location>
</feature>
<dbReference type="Proteomes" id="UP000270924">
    <property type="component" value="Unassembled WGS sequence"/>
</dbReference>
<protein>
    <recommendedName>
        <fullName evidence="8">CHORD family protein</fullName>
    </recommendedName>
</protein>
<dbReference type="Pfam" id="PF04968">
    <property type="entry name" value="CHORD"/>
    <property type="match status" value="2"/>
</dbReference>
<dbReference type="InParanoid" id="A0A3P7EXE3"/>
<keyword evidence="1" id="KW-0479">Metal-binding</keyword>
<dbReference type="InterPro" id="IPR007051">
    <property type="entry name" value="CHORD_dom"/>
</dbReference>
<dbReference type="PROSITE" id="PS51203">
    <property type="entry name" value="CS"/>
    <property type="match status" value="1"/>
</dbReference>
<dbReference type="Gene3D" id="4.10.1130.20">
    <property type="match status" value="2"/>
</dbReference>
<gene>
    <name evidence="6" type="ORF">WBA_LOCUS11621</name>
</gene>
<dbReference type="InterPro" id="IPR008978">
    <property type="entry name" value="HSP20-like_chaperone"/>
</dbReference>
<dbReference type="PANTHER" id="PTHR46983">
    <property type="entry name" value="CYSTEINE AND HISTIDINE-RICH DOMAIN-CONTAINING PROTEIN 1"/>
    <property type="match status" value="1"/>
</dbReference>
<name>A0A3P7EXE3_WUCBA</name>
<evidence type="ECO:0000259" key="4">
    <source>
        <dbReference type="PROSITE" id="PS51203"/>
    </source>
</evidence>
<sequence>MLAVMAWQETFVGFFRSTQVRKLISSFCRKMIPRVSFVVRKVIAFSCYNSEPWMGEEKLLYCYNKGCGTKFDPGDNNNDSCLYHPGAPYFHDAYKIWSCCNQKSTDFSTWLSLKGCTRGQHSNQKAIAETKPEKLETKIKSQLSEEVIVWSGLNKPAARHDSLKIMKAIKFEVTDGALKGIERFKSEIKEAESDIHVGVSCKNTGCEKVYEGEESKDEKCMYHSGVAIFHEGMKYWSCCEKKTSDFGTFLEQKGCTTGQHCWTKTERIDKIREDWFSGGGFIHLNVYCKGAIPESCKVESNGLILQIKVVHGFGAKETQLNYELFGRINVDASKVIIGERKLELILKQEDIASWPRLTYDAKSVEAKAN</sequence>
<accession>A0A3P7EXE3</accession>
<evidence type="ECO:0000256" key="1">
    <source>
        <dbReference type="ARBA" id="ARBA00022723"/>
    </source>
</evidence>
<dbReference type="SUPFAM" id="SSF49764">
    <property type="entry name" value="HSP20-like chaperones"/>
    <property type="match status" value="1"/>
</dbReference>
<dbReference type="GO" id="GO:0046872">
    <property type="term" value="F:metal ion binding"/>
    <property type="evidence" value="ECO:0007669"/>
    <property type="project" value="UniProtKB-KW"/>
</dbReference>
<evidence type="ECO:0000259" key="5">
    <source>
        <dbReference type="PROSITE" id="PS51401"/>
    </source>
</evidence>